<name>A0A7W6J8L1_9HYPH</name>
<proteinExistence type="predicted"/>
<gene>
    <name evidence="1" type="ORF">GGR23_003999</name>
</gene>
<keyword evidence="2" id="KW-1185">Reference proteome</keyword>
<reference evidence="1 2" key="1">
    <citation type="submission" date="2020-08" db="EMBL/GenBank/DDBJ databases">
        <title>Genomic Encyclopedia of Type Strains, Phase IV (KMG-IV): sequencing the most valuable type-strain genomes for metagenomic binning, comparative biology and taxonomic classification.</title>
        <authorList>
            <person name="Goeker M."/>
        </authorList>
    </citation>
    <scope>NUCLEOTIDE SEQUENCE [LARGE SCALE GENOMIC DNA]</scope>
    <source>
        <strain evidence="1 2">DSM 29853</strain>
    </source>
</reference>
<dbReference type="EMBL" id="JACIEZ010000011">
    <property type="protein sequence ID" value="MBB4066781.1"/>
    <property type="molecule type" value="Genomic_DNA"/>
</dbReference>
<dbReference type="AlphaFoldDB" id="A0A7W6J8L1"/>
<sequence length="103" mass="11720">MVDAICGVARTLWPSKTATNLASRAEISERAAKLWLEGRTEPGAEAVVNLLRSDAGFVVLQSIMQGSGTRWWREFERGVQIAELEQRLEWHRQQLDTLKQELK</sequence>
<evidence type="ECO:0000313" key="1">
    <source>
        <dbReference type="EMBL" id="MBB4066781.1"/>
    </source>
</evidence>
<dbReference type="Proteomes" id="UP000528286">
    <property type="component" value="Unassembled WGS sequence"/>
</dbReference>
<dbReference type="RefSeq" id="WP_210297026.1">
    <property type="nucleotide sequence ID" value="NZ_JACIEZ010000011.1"/>
</dbReference>
<comment type="caution">
    <text evidence="1">The sequence shown here is derived from an EMBL/GenBank/DDBJ whole genome shotgun (WGS) entry which is preliminary data.</text>
</comment>
<accession>A0A7W6J8L1</accession>
<protein>
    <submittedName>
        <fullName evidence="1">Uncharacterized protein</fullName>
    </submittedName>
</protein>
<organism evidence="1 2">
    <name type="scientific">Gellertiella hungarica</name>
    <dbReference type="NCBI Taxonomy" id="1572859"/>
    <lineage>
        <taxon>Bacteria</taxon>
        <taxon>Pseudomonadati</taxon>
        <taxon>Pseudomonadota</taxon>
        <taxon>Alphaproteobacteria</taxon>
        <taxon>Hyphomicrobiales</taxon>
        <taxon>Rhizobiaceae</taxon>
        <taxon>Gellertiella</taxon>
    </lineage>
</organism>
<evidence type="ECO:0000313" key="2">
    <source>
        <dbReference type="Proteomes" id="UP000528286"/>
    </source>
</evidence>